<organism evidence="2 3">
    <name type="scientific">Fusarium napiforme</name>
    <dbReference type="NCBI Taxonomy" id="42672"/>
    <lineage>
        <taxon>Eukaryota</taxon>
        <taxon>Fungi</taxon>
        <taxon>Dikarya</taxon>
        <taxon>Ascomycota</taxon>
        <taxon>Pezizomycotina</taxon>
        <taxon>Sordariomycetes</taxon>
        <taxon>Hypocreomycetidae</taxon>
        <taxon>Hypocreales</taxon>
        <taxon>Nectriaceae</taxon>
        <taxon>Fusarium</taxon>
        <taxon>Fusarium fujikuroi species complex</taxon>
    </lineage>
</organism>
<protein>
    <submittedName>
        <fullName evidence="2">Uncharacterized protein</fullName>
    </submittedName>
</protein>
<proteinExistence type="predicted"/>
<dbReference type="Proteomes" id="UP000574317">
    <property type="component" value="Unassembled WGS sequence"/>
</dbReference>
<name>A0A8H5NCQ0_9HYPO</name>
<feature type="region of interest" description="Disordered" evidence="1">
    <location>
        <begin position="82"/>
        <end position="140"/>
    </location>
</feature>
<dbReference type="AlphaFoldDB" id="A0A8H5NCQ0"/>
<dbReference type="EMBL" id="JAAOAO010000163">
    <property type="protein sequence ID" value="KAF5559870.1"/>
    <property type="molecule type" value="Genomic_DNA"/>
</dbReference>
<sequence length="338" mass="38163">MTRAHIGLFVMGPGKKTPLEWPLNHLVDFLEERSAAINIRDRCHWYLMCQNCCQPGLIIDCKFKPKCVGCDGAPHATRNCPRAEEDAISTSASEPITAEDGIQRDVLNPPRVNFSDSRRSKKNSASRASSNKGQKRASEWDAELLKQDEARKKGQPAYYTVTFNKGFSLQFSWKDAKGKIGASDKVKLQPDWGMTRAEFEAKFRHDLYWENAMRSFNRDLTIATGRSMLRKFAKAKGSAFPLGGEHLLGDLMMKPLTRDVDDATIAKIEAHRAIIASNPLPADAIVSSLIAYFRCLVPHHQTQHRPARQYLELTRRGEERRGGGEEERRRGSKRIVNP</sequence>
<feature type="compositionally biased region" description="Basic and acidic residues" evidence="1">
    <location>
        <begin position="313"/>
        <end position="329"/>
    </location>
</feature>
<feature type="region of interest" description="Disordered" evidence="1">
    <location>
        <begin position="313"/>
        <end position="338"/>
    </location>
</feature>
<evidence type="ECO:0000313" key="2">
    <source>
        <dbReference type="EMBL" id="KAF5559870.1"/>
    </source>
</evidence>
<keyword evidence="3" id="KW-1185">Reference proteome</keyword>
<evidence type="ECO:0000313" key="3">
    <source>
        <dbReference type="Proteomes" id="UP000574317"/>
    </source>
</evidence>
<accession>A0A8H5NCQ0</accession>
<comment type="caution">
    <text evidence="2">The sequence shown here is derived from an EMBL/GenBank/DDBJ whole genome shotgun (WGS) entry which is preliminary data.</text>
</comment>
<evidence type="ECO:0000256" key="1">
    <source>
        <dbReference type="SAM" id="MobiDB-lite"/>
    </source>
</evidence>
<reference evidence="2 3" key="1">
    <citation type="submission" date="2020-05" db="EMBL/GenBank/DDBJ databases">
        <title>Identification and distribution of gene clusters putatively required for synthesis of sphingolipid metabolism inhibitors in phylogenetically diverse species of the filamentous fungus Fusarium.</title>
        <authorList>
            <person name="Kim H.-S."/>
            <person name="Busman M."/>
            <person name="Brown D.W."/>
            <person name="Divon H."/>
            <person name="Uhlig S."/>
            <person name="Proctor R.H."/>
        </authorList>
    </citation>
    <scope>NUCLEOTIDE SEQUENCE [LARGE SCALE GENOMIC DNA]</scope>
    <source>
        <strain evidence="2 3">NRRL 25196</strain>
    </source>
</reference>
<gene>
    <name evidence="2" type="ORF">FNAPI_4512</name>
</gene>